<evidence type="ECO:0000256" key="1">
    <source>
        <dbReference type="SAM" id="Phobius"/>
    </source>
</evidence>
<keyword evidence="1" id="KW-1133">Transmembrane helix</keyword>
<feature type="domain" description="Phlebovirus glycoprotein G2 fusion" evidence="2">
    <location>
        <begin position="22"/>
        <end position="354"/>
    </location>
</feature>
<evidence type="ECO:0000313" key="3">
    <source>
        <dbReference type="EMBL" id="QHU07627.1"/>
    </source>
</evidence>
<dbReference type="EMBL" id="MN740685">
    <property type="protein sequence ID" value="QHU07627.1"/>
    <property type="molecule type" value="Genomic_DNA"/>
</dbReference>
<organism evidence="3">
    <name type="scientific">viral metagenome</name>
    <dbReference type="NCBI Taxonomy" id="1070528"/>
    <lineage>
        <taxon>unclassified sequences</taxon>
        <taxon>metagenomes</taxon>
        <taxon>organismal metagenomes</taxon>
    </lineage>
</organism>
<keyword evidence="1" id="KW-0812">Transmembrane</keyword>
<proteinExistence type="predicted"/>
<sequence>MIYPSSSFVLVFILLMKFSLGCVEIGFIHGDKFSCVKDIKGKEKCTVEDVYEIEVDSIGGENKEYCFSIIKNDSIVGKLMIQVNRITSKCNIDKDVYYTRSFVPKIISKHQCPGELYCKDIRLGNGLDWGEWRNLCEYPDDNKTASLFSDEANNSPGYTMCIPSYKAFRCTFKTDTCLFYRKYALSTSDSVFKVFGCHGFKSTVDFNLIIELGNETIKYKNLELYIGQRIITDHFSISHQHTTGSDLTLNTKFVSINGIRAIKIDANSKGILSPENVGAVQCSSVKEASEFKHCKLSRSMCSNCKKDFKNAMSCSLCNEHILETYFNSDKLLPISMGGYTLKYNHGQVELDHREIKSIMRIIPFNLKLSSHSYNNLCYIKEYKVSGCFRCNMGAILSYTCKTNFGEAIATITCGDKEFQTFCNENGFSTKRKLYYDEETFNHECFTNCPYGETNFTMNFTLKLINESLDIKYVPSINEIKYSNESVFWNDLKNGFSTLEKEYLSPYFKWILKGGFLSNILGNDGFLSIVTTISTILLVLVIIVLLFYCICKLKIYNICVCDTKPPEARVQSSFDLFSKSIRNSLIQTEKDEKKSSV</sequence>
<accession>A0A6C0JT69</accession>
<keyword evidence="1" id="KW-0472">Membrane</keyword>
<evidence type="ECO:0000259" key="2">
    <source>
        <dbReference type="Pfam" id="PF07245"/>
    </source>
</evidence>
<feature type="transmembrane region" description="Helical" evidence="1">
    <location>
        <begin position="525"/>
        <end position="547"/>
    </location>
</feature>
<reference evidence="3" key="1">
    <citation type="journal article" date="2020" name="Nature">
        <title>Giant virus diversity and host interactions through global metagenomics.</title>
        <authorList>
            <person name="Schulz F."/>
            <person name="Roux S."/>
            <person name="Paez-Espino D."/>
            <person name="Jungbluth S."/>
            <person name="Walsh D.A."/>
            <person name="Denef V.J."/>
            <person name="McMahon K.D."/>
            <person name="Konstantinidis K.T."/>
            <person name="Eloe-Fadrosh E.A."/>
            <person name="Kyrpides N.C."/>
            <person name="Woyke T."/>
        </authorList>
    </citation>
    <scope>NUCLEOTIDE SEQUENCE</scope>
    <source>
        <strain evidence="3">GVMAG-S-1041349-163</strain>
    </source>
</reference>
<name>A0A6C0JT69_9ZZZZ</name>
<dbReference type="Gene3D" id="2.60.40.3770">
    <property type="match status" value="1"/>
</dbReference>
<dbReference type="InterPro" id="IPR009878">
    <property type="entry name" value="Phlebovirus_G2_fusion"/>
</dbReference>
<dbReference type="Pfam" id="PF07245">
    <property type="entry name" value="Phlebovirus_G2"/>
    <property type="match status" value="1"/>
</dbReference>
<dbReference type="AlphaFoldDB" id="A0A6C0JT69"/>
<protein>
    <recommendedName>
        <fullName evidence="2">Phlebovirus glycoprotein G2 fusion domain-containing protein</fullName>
    </recommendedName>
</protein>